<dbReference type="InterPro" id="IPR012345">
    <property type="entry name" value="STAT_TF_DNA-bd_N"/>
</dbReference>
<dbReference type="SUPFAM" id="SSF49417">
    <property type="entry name" value="p53-like transcription factors"/>
    <property type="match status" value="1"/>
</dbReference>
<dbReference type="PANTHER" id="PTHR11801">
    <property type="entry name" value="SIGNAL TRANSDUCER AND ACTIVATOR OF TRANSCRIPTION"/>
    <property type="match status" value="1"/>
</dbReference>
<keyword evidence="9" id="KW-0832">Ubl conjugation</keyword>
<evidence type="ECO:0000256" key="3">
    <source>
        <dbReference type="ARBA" id="ARBA00005586"/>
    </source>
</evidence>
<dbReference type="InterPro" id="IPR001217">
    <property type="entry name" value="STAT"/>
</dbReference>
<dbReference type="PROSITE" id="PS50001">
    <property type="entry name" value="SH2"/>
    <property type="match status" value="1"/>
</dbReference>
<dbReference type="Gene3D" id="1.10.532.10">
    <property type="entry name" value="STAT transcription factor, N-terminal domain"/>
    <property type="match status" value="1"/>
</dbReference>
<evidence type="ECO:0000256" key="15">
    <source>
        <dbReference type="ARBA" id="ARBA00023159"/>
    </source>
</evidence>
<keyword evidence="11 18" id="KW-0727">SH2 domain</keyword>
<dbReference type="GO" id="GO:0005654">
    <property type="term" value="C:nucleoplasm"/>
    <property type="evidence" value="ECO:0007669"/>
    <property type="project" value="UniProtKB-ARBA"/>
</dbReference>
<dbReference type="AlphaFoldDB" id="A0A8C7T4C6"/>
<reference evidence="22" key="1">
    <citation type="submission" date="2020-07" db="EMBL/GenBank/DDBJ databases">
        <title>A long reads based de novo assembly of the rainbow trout Arlee double haploid line genome.</title>
        <authorList>
            <person name="Gao G."/>
            <person name="Palti Y."/>
        </authorList>
    </citation>
    <scope>NUCLEOTIDE SEQUENCE [LARGE SCALE GENOMIC DNA]</scope>
</reference>
<dbReference type="Pfam" id="PF01017">
    <property type="entry name" value="STAT_alpha"/>
    <property type="match status" value="1"/>
</dbReference>
<evidence type="ECO:0000256" key="4">
    <source>
        <dbReference type="ARBA" id="ARBA00022481"/>
    </source>
</evidence>
<evidence type="ECO:0000313" key="23">
    <source>
        <dbReference type="Proteomes" id="UP000694395"/>
    </source>
</evidence>
<evidence type="ECO:0000256" key="9">
    <source>
        <dbReference type="ARBA" id="ARBA00022843"/>
    </source>
</evidence>
<evidence type="ECO:0000256" key="16">
    <source>
        <dbReference type="ARBA" id="ARBA00023163"/>
    </source>
</evidence>
<comment type="similarity">
    <text evidence="3 19">Belongs to the transcription factor STAT family.</text>
</comment>
<dbReference type="FunFam" id="2.60.40.630:FF:000001">
    <property type="entry name" value="Signal transducer and activator of transcription"/>
    <property type="match status" value="1"/>
</dbReference>
<dbReference type="InterPro" id="IPR013800">
    <property type="entry name" value="STAT_TF_alpha"/>
</dbReference>
<evidence type="ECO:0000256" key="1">
    <source>
        <dbReference type="ARBA" id="ARBA00004123"/>
    </source>
</evidence>
<keyword evidence="23" id="KW-1185">Reference proteome</keyword>
<proteinExistence type="inferred from homology"/>
<dbReference type="Gene3D" id="1.20.1050.20">
    <property type="entry name" value="STAT transcription factor, all-alpha domain"/>
    <property type="match status" value="1"/>
</dbReference>
<keyword evidence="16 19" id="KW-0804">Transcription</keyword>
<dbReference type="SUPFAM" id="SSF48092">
    <property type="entry name" value="Transcription factor STAT-4 N-domain"/>
    <property type="match status" value="1"/>
</dbReference>
<gene>
    <name evidence="22" type="primary">stat1-2</name>
</gene>
<dbReference type="Gene3D" id="2.60.40.630">
    <property type="entry name" value="STAT transcription factor, DNA-binding domain"/>
    <property type="match status" value="1"/>
</dbReference>
<comment type="subcellular location">
    <subcellularLocation>
        <location evidence="2 19">Cytoplasm</location>
    </subcellularLocation>
    <subcellularLocation>
        <location evidence="1 19">Nucleus</location>
    </subcellularLocation>
</comment>
<evidence type="ECO:0000256" key="11">
    <source>
        <dbReference type="ARBA" id="ARBA00022999"/>
    </source>
</evidence>
<dbReference type="InterPro" id="IPR036535">
    <property type="entry name" value="STAT_N_sf"/>
</dbReference>
<dbReference type="FunFam" id="1.20.1050.20:FF:000001">
    <property type="entry name" value="Signal transducer and activator of transcription"/>
    <property type="match status" value="1"/>
</dbReference>
<dbReference type="GO" id="GO:0005737">
    <property type="term" value="C:cytoplasm"/>
    <property type="evidence" value="ECO:0007669"/>
    <property type="project" value="UniProtKB-SubCell"/>
</dbReference>
<evidence type="ECO:0000256" key="8">
    <source>
        <dbReference type="ARBA" id="ARBA00022765"/>
    </source>
</evidence>
<keyword evidence="8" id="KW-0013">ADP-ribosylation</keyword>
<keyword evidence="7 19" id="KW-0597">Phosphoprotein</keyword>
<organism evidence="22 23">
    <name type="scientific">Oncorhynchus mykiss</name>
    <name type="common">Rainbow trout</name>
    <name type="synonym">Salmo gairdneri</name>
    <dbReference type="NCBI Taxonomy" id="8022"/>
    <lineage>
        <taxon>Eukaryota</taxon>
        <taxon>Metazoa</taxon>
        <taxon>Chordata</taxon>
        <taxon>Craniata</taxon>
        <taxon>Vertebrata</taxon>
        <taxon>Euteleostomi</taxon>
        <taxon>Actinopterygii</taxon>
        <taxon>Neopterygii</taxon>
        <taxon>Teleostei</taxon>
        <taxon>Protacanthopterygii</taxon>
        <taxon>Salmoniformes</taxon>
        <taxon>Salmonidae</taxon>
        <taxon>Salmoninae</taxon>
        <taxon>Oncorhynchus</taxon>
    </lineage>
</organism>
<dbReference type="Pfam" id="PF21354">
    <property type="entry name" value="STAT_linker"/>
    <property type="match status" value="1"/>
</dbReference>
<feature type="coiled-coil region" evidence="20">
    <location>
        <begin position="234"/>
        <end position="261"/>
    </location>
</feature>
<dbReference type="InterPro" id="IPR036860">
    <property type="entry name" value="SH2_dom_sf"/>
</dbReference>
<keyword evidence="4" id="KW-0488">Methylation</keyword>
<dbReference type="Pfam" id="PF02864">
    <property type="entry name" value="STAT_bind"/>
    <property type="match status" value="1"/>
</dbReference>
<dbReference type="InterPro" id="IPR013801">
    <property type="entry name" value="STAT_TF_DNA-bd"/>
</dbReference>
<dbReference type="Proteomes" id="UP000694395">
    <property type="component" value="Chromosome 7"/>
</dbReference>
<dbReference type="GO" id="GO:0003677">
    <property type="term" value="F:DNA binding"/>
    <property type="evidence" value="ECO:0007669"/>
    <property type="project" value="UniProtKB-KW"/>
</dbReference>
<dbReference type="Pfam" id="PF00017">
    <property type="entry name" value="SH2"/>
    <property type="match status" value="1"/>
</dbReference>
<name>A0A8C7T4C6_ONCMY</name>
<dbReference type="InterPro" id="IPR015988">
    <property type="entry name" value="STAT_TF_CC"/>
</dbReference>
<evidence type="ECO:0000256" key="2">
    <source>
        <dbReference type="ARBA" id="ARBA00004496"/>
    </source>
</evidence>
<dbReference type="GO" id="GO:0000981">
    <property type="term" value="F:DNA-binding transcription factor activity, RNA polymerase II-specific"/>
    <property type="evidence" value="ECO:0007669"/>
    <property type="project" value="UniProtKB-ARBA"/>
</dbReference>
<protein>
    <recommendedName>
        <fullName evidence="19">Signal transducer and activator of transcription</fullName>
    </recommendedName>
</protein>
<dbReference type="GeneTree" id="ENSGT01050000244905"/>
<keyword evidence="6" id="KW-1017">Isopeptide bond</keyword>
<evidence type="ECO:0000256" key="12">
    <source>
        <dbReference type="ARBA" id="ARBA00023015"/>
    </source>
</evidence>
<feature type="domain" description="SH2" evidence="21">
    <location>
        <begin position="533"/>
        <end position="629"/>
    </location>
</feature>
<evidence type="ECO:0000256" key="7">
    <source>
        <dbReference type="ARBA" id="ARBA00022553"/>
    </source>
</evidence>
<keyword evidence="17 19" id="KW-0539">Nucleus</keyword>
<dbReference type="SUPFAM" id="SSF55550">
    <property type="entry name" value="SH2 domain"/>
    <property type="match status" value="1"/>
</dbReference>
<accession>A0A8C7T4C6</accession>
<dbReference type="FunFam" id="3.30.505.10:FF:000003">
    <property type="entry name" value="Signal transducer and activator of transcription"/>
    <property type="match status" value="1"/>
</dbReference>
<sequence length="672" mass="78111">MAQWCQLQLLESKYLEQVDQIYDDSFPMDIRQYLSKWIESIDWENVAVQDSLATVRFHDLLAQLDDQHSRFALENNFLLQHNIRKIKRNLQDRFQEDPVHMAMIISRNLKEEQRILAAAKSIEVDLQYMFMHEADQNIKSLEYLQDERDFKENILKNRGEVFYSQSKLQIVEMCFKLKFKRVEVVGQLAEVLNMAEAVQSDLISEELPEWKKRQQSSCIGGPPNACLDQLQNWFTAVAESLQQVRQQLKELQELEQKYTYDNDPIKQQKGFLEGRALALFRNLLEHSLVVERQPCMPTHPQRTLVLKTQVQFTVKLRFLVKLPEFNYQLKVKALFDKDVTEKKGFRKFNILGTNTKVMNMEESNGSLAAEFRHLQLKEQKVAGNRTNEGPLIVTEELHCICFESELNQSGLEIKLETISLPIVVISNVSQLPSGWASILWYNMLTSEPKNLKFFLSPPVASWGQLSEVLSWQFSSVTKRGLNEEQLGMLADKLLGENPEGLIPWTKFCKKSFPFWLWIEAILDLIKRHLLSLWNDGCILGFVSKEREKAMLTGKCPGTFLLRFSESSRDGAITFTWVEHDLYDKPVFHAVEPYTKKELSAVSLPDIIRTYKVMAAENIPENPLRFLYPDIPKDKSFGKYYTRASEADAFIQSDLVIRVYILLMVGPEIKKHY</sequence>
<dbReference type="Pfam" id="PF02865">
    <property type="entry name" value="STAT_int"/>
    <property type="match status" value="1"/>
</dbReference>
<dbReference type="Gene3D" id="3.30.505.10">
    <property type="entry name" value="SH2 domain"/>
    <property type="match status" value="1"/>
</dbReference>
<dbReference type="SUPFAM" id="SSF47655">
    <property type="entry name" value="STAT"/>
    <property type="match status" value="1"/>
</dbReference>
<evidence type="ECO:0000256" key="6">
    <source>
        <dbReference type="ARBA" id="ARBA00022499"/>
    </source>
</evidence>
<keyword evidence="15 19" id="KW-0010">Activator</keyword>
<evidence type="ECO:0000313" key="22">
    <source>
        <dbReference type="Ensembl" id="ENSOMYP00000074951.2"/>
    </source>
</evidence>
<dbReference type="GO" id="GO:0051607">
    <property type="term" value="P:defense response to virus"/>
    <property type="evidence" value="ECO:0007669"/>
    <property type="project" value="UniProtKB-ARBA"/>
</dbReference>
<keyword evidence="12 19" id="KW-0805">Transcription regulation</keyword>
<keyword evidence="13 20" id="KW-0175">Coiled coil</keyword>
<dbReference type="GO" id="GO:0042981">
    <property type="term" value="P:regulation of apoptotic process"/>
    <property type="evidence" value="ECO:0007669"/>
    <property type="project" value="UniProtKB-ARBA"/>
</dbReference>
<evidence type="ECO:0000256" key="5">
    <source>
        <dbReference type="ARBA" id="ARBA00022490"/>
    </source>
</evidence>
<dbReference type="InterPro" id="IPR013799">
    <property type="entry name" value="STAT_TF_prot_interaction"/>
</dbReference>
<keyword evidence="10" id="KW-0007">Acetylation</keyword>
<dbReference type="Ensembl" id="ENSOMYT00000081603.2">
    <property type="protein sequence ID" value="ENSOMYP00000074951.2"/>
    <property type="gene ID" value="ENSOMYG00000029899.2"/>
</dbReference>
<evidence type="ECO:0000256" key="14">
    <source>
        <dbReference type="ARBA" id="ARBA00023125"/>
    </source>
</evidence>
<dbReference type="GO" id="GO:0060333">
    <property type="term" value="P:type II interferon-mediated signaling pathway"/>
    <property type="evidence" value="ECO:0007669"/>
    <property type="project" value="UniProtKB-ARBA"/>
</dbReference>
<evidence type="ECO:0000256" key="17">
    <source>
        <dbReference type="ARBA" id="ARBA00023242"/>
    </source>
</evidence>
<evidence type="ECO:0000256" key="19">
    <source>
        <dbReference type="RuleBase" id="RU046415"/>
    </source>
</evidence>
<dbReference type="GO" id="GO:0060337">
    <property type="term" value="P:type I interferon-mediated signaling pathway"/>
    <property type="evidence" value="ECO:0007669"/>
    <property type="project" value="UniProtKB-ARBA"/>
</dbReference>
<evidence type="ECO:0000256" key="18">
    <source>
        <dbReference type="PROSITE-ProRule" id="PRU00191"/>
    </source>
</evidence>
<keyword evidence="14 19" id="KW-0238">DNA-binding</keyword>
<keyword evidence="5 19" id="KW-0963">Cytoplasm</keyword>
<reference evidence="22" key="2">
    <citation type="submission" date="2025-08" db="UniProtKB">
        <authorList>
            <consortium name="Ensembl"/>
        </authorList>
    </citation>
    <scope>IDENTIFICATION</scope>
</reference>
<dbReference type="InterPro" id="IPR008967">
    <property type="entry name" value="p53-like_TF_DNA-bd_sf"/>
</dbReference>
<dbReference type="GO" id="GO:0051093">
    <property type="term" value="P:negative regulation of developmental process"/>
    <property type="evidence" value="ECO:0007669"/>
    <property type="project" value="UniProtKB-ARBA"/>
</dbReference>
<dbReference type="InterPro" id="IPR000980">
    <property type="entry name" value="SH2"/>
</dbReference>
<dbReference type="GO" id="GO:0007259">
    <property type="term" value="P:cell surface receptor signaling pathway via JAK-STAT"/>
    <property type="evidence" value="ECO:0007669"/>
    <property type="project" value="UniProtKB-ARBA"/>
</dbReference>
<dbReference type="FunFam" id="1.10.532.10:FF:000001">
    <property type="entry name" value="Signal transducer and activator of transcription"/>
    <property type="match status" value="1"/>
</dbReference>
<evidence type="ECO:0000256" key="10">
    <source>
        <dbReference type="ARBA" id="ARBA00022990"/>
    </source>
</evidence>
<dbReference type="SMART" id="SM00964">
    <property type="entry name" value="STAT_int"/>
    <property type="match status" value="1"/>
</dbReference>
<evidence type="ECO:0000256" key="20">
    <source>
        <dbReference type="SAM" id="Coils"/>
    </source>
</evidence>
<evidence type="ECO:0000256" key="13">
    <source>
        <dbReference type="ARBA" id="ARBA00023054"/>
    </source>
</evidence>
<reference evidence="22" key="3">
    <citation type="submission" date="2025-09" db="UniProtKB">
        <authorList>
            <consortium name="Ensembl"/>
        </authorList>
    </citation>
    <scope>IDENTIFICATION</scope>
</reference>
<dbReference type="InterPro" id="IPR048988">
    <property type="entry name" value="STAT_linker"/>
</dbReference>
<dbReference type="FunFam" id="1.10.238.10:FF:000012">
    <property type="entry name" value="Signal transducer and activator of transcription"/>
    <property type="match status" value="1"/>
</dbReference>
<evidence type="ECO:0000259" key="21">
    <source>
        <dbReference type="PROSITE" id="PS50001"/>
    </source>
</evidence>
<dbReference type="Gene3D" id="1.10.238.10">
    <property type="entry name" value="EF-hand"/>
    <property type="match status" value="1"/>
</dbReference>
<dbReference type="CDD" id="cd16845">
    <property type="entry name" value="STAT1_DBD"/>
    <property type="match status" value="1"/>
</dbReference>